<reference evidence="1 2" key="1">
    <citation type="submission" date="2019-09" db="EMBL/GenBank/DDBJ databases">
        <authorList>
            <person name="Depoorter E."/>
        </authorList>
    </citation>
    <scope>NUCLEOTIDE SEQUENCE [LARGE SCALE GENOMIC DNA]</scope>
    <source>
        <strain evidence="1">LMG 20980</strain>
    </source>
</reference>
<name>A0A6P2G625_9BURK</name>
<accession>A0A6P2G625</accession>
<evidence type="ECO:0000313" key="1">
    <source>
        <dbReference type="EMBL" id="VVU48444.1"/>
    </source>
</evidence>
<organism evidence="1 2">
    <name type="scientific">Burkholderia anthina</name>
    <dbReference type="NCBI Taxonomy" id="179879"/>
    <lineage>
        <taxon>Bacteria</taxon>
        <taxon>Pseudomonadati</taxon>
        <taxon>Pseudomonadota</taxon>
        <taxon>Betaproteobacteria</taxon>
        <taxon>Burkholderiales</taxon>
        <taxon>Burkholderiaceae</taxon>
        <taxon>Burkholderia</taxon>
        <taxon>Burkholderia cepacia complex</taxon>
    </lineage>
</organism>
<dbReference type="Proteomes" id="UP000494201">
    <property type="component" value="Unassembled WGS sequence"/>
</dbReference>
<sequence length="56" mass="6608">MVWTRLERAEPPFRLFACGAPWIAGMRHARTVSTLARNRHDVCRHCQRMILYIQLA</sequence>
<proteinExistence type="predicted"/>
<dbReference type="AlphaFoldDB" id="A0A6P2G625"/>
<gene>
    <name evidence="1" type="ORF">BAN20980_01141</name>
</gene>
<dbReference type="EMBL" id="CABVLY010000003">
    <property type="protein sequence ID" value="VVU48444.1"/>
    <property type="molecule type" value="Genomic_DNA"/>
</dbReference>
<evidence type="ECO:0000313" key="2">
    <source>
        <dbReference type="Proteomes" id="UP000494201"/>
    </source>
</evidence>
<protein>
    <submittedName>
        <fullName evidence="1">Uncharacterized protein</fullName>
    </submittedName>
</protein>